<accession>A0AAD5UEP1</accession>
<comment type="subcellular location">
    <subcellularLocation>
        <location evidence="1">Nucleus</location>
    </subcellularLocation>
</comment>
<evidence type="ECO:0000256" key="2">
    <source>
        <dbReference type="ARBA" id="ARBA00010991"/>
    </source>
</evidence>
<dbReference type="GO" id="GO:0006281">
    <property type="term" value="P:DNA repair"/>
    <property type="evidence" value="ECO:0007669"/>
    <property type="project" value="UniProtKB-KW"/>
</dbReference>
<gene>
    <name evidence="6" type="ORF">HK103_006243</name>
</gene>
<keyword evidence="5" id="KW-0539">Nucleus</keyword>
<comment type="similarity">
    <text evidence="2">Belongs to the rad1 family.</text>
</comment>
<dbReference type="EMBL" id="JADGKB010000065">
    <property type="protein sequence ID" value="KAJ3255518.1"/>
    <property type="molecule type" value="Genomic_DNA"/>
</dbReference>
<evidence type="ECO:0000256" key="4">
    <source>
        <dbReference type="ARBA" id="ARBA00023204"/>
    </source>
</evidence>
<dbReference type="Proteomes" id="UP001210925">
    <property type="component" value="Unassembled WGS sequence"/>
</dbReference>
<organism evidence="6 7">
    <name type="scientific">Boothiomyces macroporosus</name>
    <dbReference type="NCBI Taxonomy" id="261099"/>
    <lineage>
        <taxon>Eukaryota</taxon>
        <taxon>Fungi</taxon>
        <taxon>Fungi incertae sedis</taxon>
        <taxon>Chytridiomycota</taxon>
        <taxon>Chytridiomycota incertae sedis</taxon>
        <taxon>Chytridiomycetes</taxon>
        <taxon>Rhizophydiales</taxon>
        <taxon>Terramycetaceae</taxon>
        <taxon>Boothiomyces</taxon>
    </lineage>
</organism>
<evidence type="ECO:0000256" key="1">
    <source>
        <dbReference type="ARBA" id="ARBA00004123"/>
    </source>
</evidence>
<dbReference type="PANTHER" id="PTHR10870:SF0">
    <property type="entry name" value="CELL CYCLE CHECKPOINT PROTEIN RAD1"/>
    <property type="match status" value="1"/>
</dbReference>
<evidence type="ECO:0000256" key="3">
    <source>
        <dbReference type="ARBA" id="ARBA00022763"/>
    </source>
</evidence>
<comment type="caution">
    <text evidence="6">The sequence shown here is derived from an EMBL/GenBank/DDBJ whole genome shotgun (WGS) entry which is preliminary data.</text>
</comment>
<reference evidence="6" key="1">
    <citation type="submission" date="2020-05" db="EMBL/GenBank/DDBJ databases">
        <title>Phylogenomic resolution of chytrid fungi.</title>
        <authorList>
            <person name="Stajich J.E."/>
            <person name="Amses K."/>
            <person name="Simmons R."/>
            <person name="Seto K."/>
            <person name="Myers J."/>
            <person name="Bonds A."/>
            <person name="Quandt C.A."/>
            <person name="Barry K."/>
            <person name="Liu P."/>
            <person name="Grigoriev I."/>
            <person name="Longcore J.E."/>
            <person name="James T.Y."/>
        </authorList>
    </citation>
    <scope>NUCLEOTIDE SEQUENCE</scope>
    <source>
        <strain evidence="6">PLAUS21</strain>
    </source>
</reference>
<keyword evidence="3" id="KW-0227">DNA damage</keyword>
<proteinExistence type="inferred from homology"/>
<dbReference type="Gene3D" id="3.70.10.10">
    <property type="match status" value="1"/>
</dbReference>
<dbReference type="PANTHER" id="PTHR10870">
    <property type="entry name" value="CELL CYCLE CHECKPOINT PROTEIN RAD1"/>
    <property type="match status" value="1"/>
</dbReference>
<keyword evidence="4" id="KW-0234">DNA repair</keyword>
<dbReference type="InterPro" id="IPR046938">
    <property type="entry name" value="DNA_clamp_sf"/>
</dbReference>
<keyword evidence="7" id="KW-1185">Reference proteome</keyword>
<dbReference type="AlphaFoldDB" id="A0AAD5UEP1"/>
<protein>
    <submittedName>
        <fullName evidence="6">Uncharacterized protein</fullName>
    </submittedName>
</protein>
<evidence type="ECO:0000313" key="6">
    <source>
        <dbReference type="EMBL" id="KAJ3255518.1"/>
    </source>
</evidence>
<sequence>MNTFIPAEHFIDYIVQDQKICLNLNRFREILEFFECVNIEIRDAELILWFENTRAKLLLYDEIQVDLLDEIFNSFETESKIILKSEYLLDAIQEIDSTCSEIIFSISDSFVIKTIGLIGKSVIQCNNLESIESKPAELRFTFSQFKHTFKALGISTRTCIRINSVGMMFLQFMIPATDSFTFVDFIVTIFNSSLILSKTELVKPLVRLVNQH</sequence>
<evidence type="ECO:0000256" key="5">
    <source>
        <dbReference type="ARBA" id="ARBA00023242"/>
    </source>
</evidence>
<evidence type="ECO:0000313" key="7">
    <source>
        <dbReference type="Proteomes" id="UP001210925"/>
    </source>
</evidence>
<dbReference type="PRINTS" id="PR01245">
    <property type="entry name" value="RAD1REC1"/>
</dbReference>
<name>A0AAD5UEP1_9FUNG</name>
<dbReference type="Pfam" id="PF02144">
    <property type="entry name" value="Rad1"/>
    <property type="match status" value="1"/>
</dbReference>
<dbReference type="SUPFAM" id="SSF55979">
    <property type="entry name" value="DNA clamp"/>
    <property type="match status" value="1"/>
</dbReference>
<dbReference type="InterPro" id="IPR003021">
    <property type="entry name" value="Rad1_Rec1_Rad17"/>
</dbReference>
<dbReference type="GO" id="GO:0000077">
    <property type="term" value="P:DNA damage checkpoint signaling"/>
    <property type="evidence" value="ECO:0007669"/>
    <property type="project" value="InterPro"/>
</dbReference>
<dbReference type="GO" id="GO:0030896">
    <property type="term" value="C:checkpoint clamp complex"/>
    <property type="evidence" value="ECO:0007669"/>
    <property type="project" value="TreeGrafter"/>
</dbReference>